<evidence type="ECO:0000313" key="5">
    <source>
        <dbReference type="Proteomes" id="UP000239720"/>
    </source>
</evidence>
<dbReference type="OrthoDB" id="2083656at2"/>
<dbReference type="AlphaFoldDB" id="A0A2K9E721"/>
<feature type="region of interest" description="Disordered" evidence="1">
    <location>
        <begin position="1"/>
        <end position="22"/>
    </location>
</feature>
<protein>
    <submittedName>
        <fullName evidence="2">Uncharacterized protein</fullName>
    </submittedName>
</protein>
<gene>
    <name evidence="3" type="ORF">B9R14_15890</name>
    <name evidence="2" type="ORF">HVS_11695</name>
</gene>
<sequence>MAKAASNKSPEKRKRKVQTDEDVKRKAVKLVVSHMKKKVAKDFLGSQHINEWIEEMDELLKKPEFELVEYIQMRKKLNDVIERILDEEMRYKLRDSWYSFGRALDKKAKQQ</sequence>
<evidence type="ECO:0000313" key="4">
    <source>
        <dbReference type="Proteomes" id="UP000233534"/>
    </source>
</evidence>
<dbReference type="EMBL" id="CP025197">
    <property type="protein sequence ID" value="AUG58228.1"/>
    <property type="molecule type" value="Genomic_DNA"/>
</dbReference>
<keyword evidence="4" id="KW-1185">Reference proteome</keyword>
<evidence type="ECO:0000256" key="1">
    <source>
        <dbReference type="SAM" id="MobiDB-lite"/>
    </source>
</evidence>
<reference evidence="3 5" key="2">
    <citation type="journal article" date="2018" name="Syst. Appl. Microbiol.">
        <title>Characterization and high-quality draft genome sequence of Herbivorax saccincola A7, an anaerobic, alkaliphilic, thermophilic, cellulolytic, and xylanolytic bacterium.</title>
        <authorList>
            <person name="Aikawa S."/>
            <person name="Baramee S."/>
            <person name="Sermsathanaswadi J."/>
            <person name="Thianheng P."/>
            <person name="Tachaapaikoon C."/>
            <person name="Shikata A."/>
            <person name="Waeonukul R."/>
            <person name="Pason P."/>
            <person name="Ratanakhanokchai K."/>
            <person name="Kosugi A."/>
        </authorList>
    </citation>
    <scope>NUCLEOTIDE SEQUENCE [LARGE SCALE GENOMIC DNA]</scope>
    <source>
        <strain evidence="3 5">A7</strain>
    </source>
</reference>
<dbReference type="EMBL" id="NEMB01000003">
    <property type="protein sequence ID" value="PQQ68104.1"/>
    <property type="molecule type" value="Genomic_DNA"/>
</dbReference>
<organism evidence="2 4">
    <name type="scientific">Acetivibrio saccincola</name>
    <dbReference type="NCBI Taxonomy" id="1677857"/>
    <lineage>
        <taxon>Bacteria</taxon>
        <taxon>Bacillati</taxon>
        <taxon>Bacillota</taxon>
        <taxon>Clostridia</taxon>
        <taxon>Eubacteriales</taxon>
        <taxon>Oscillospiraceae</taxon>
        <taxon>Acetivibrio</taxon>
    </lineage>
</organism>
<dbReference type="Proteomes" id="UP000233534">
    <property type="component" value="Chromosome"/>
</dbReference>
<dbReference type="KEGG" id="hsc:HVS_11695"/>
<evidence type="ECO:0000313" key="2">
    <source>
        <dbReference type="EMBL" id="AUG58228.1"/>
    </source>
</evidence>
<dbReference type="RefSeq" id="WP_101302525.1">
    <property type="nucleotide sequence ID" value="NZ_CP025197.1"/>
</dbReference>
<reference evidence="2 4" key="1">
    <citation type="submission" date="2017-12" db="EMBL/GenBank/DDBJ databases">
        <title>Complete genome sequence of Herbivorax saccincola GGR1, a novel Cellulosome-producing hydrolytic bacterium in a thermophilic biogas plant, established by Illumina and Nanopore MinION sequencing.</title>
        <authorList>
            <person name="Pechtl A."/>
            <person name="Ruckert C."/>
            <person name="Koeck D.E."/>
            <person name="Maus I."/>
            <person name="Winkler A."/>
            <person name="Kalinowski J."/>
            <person name="Puhler A."/>
            <person name="Schwarz W.W."/>
            <person name="Zverlov V.V."/>
            <person name="Schluter A."/>
            <person name="Liebl W."/>
        </authorList>
    </citation>
    <scope>NUCLEOTIDE SEQUENCE [LARGE SCALE GENOMIC DNA]</scope>
    <source>
        <strain evidence="2">GGR1</strain>
        <strain evidence="4">SR1</strain>
    </source>
</reference>
<proteinExistence type="predicted"/>
<name>A0A2K9E721_9FIRM</name>
<dbReference type="Proteomes" id="UP000239720">
    <property type="component" value="Unassembled WGS sequence"/>
</dbReference>
<accession>A0A2K9E721</accession>
<evidence type="ECO:0000313" key="3">
    <source>
        <dbReference type="EMBL" id="PQQ68104.1"/>
    </source>
</evidence>